<accession>L1IR63</accession>
<reference evidence="4" key="2">
    <citation type="submission" date="2012-11" db="EMBL/GenBank/DDBJ databases">
        <authorList>
            <person name="Kuo A."/>
            <person name="Curtis B.A."/>
            <person name="Tanifuji G."/>
            <person name="Burki F."/>
            <person name="Gruber A."/>
            <person name="Irimia M."/>
            <person name="Maruyama S."/>
            <person name="Arias M.C."/>
            <person name="Ball S.G."/>
            <person name="Gile G.H."/>
            <person name="Hirakawa Y."/>
            <person name="Hopkins J.F."/>
            <person name="Rensing S.A."/>
            <person name="Schmutz J."/>
            <person name="Symeonidi A."/>
            <person name="Elias M."/>
            <person name="Eveleigh R.J."/>
            <person name="Herman E.K."/>
            <person name="Klute M.J."/>
            <person name="Nakayama T."/>
            <person name="Obornik M."/>
            <person name="Reyes-Prieto A."/>
            <person name="Armbrust E.V."/>
            <person name="Aves S.J."/>
            <person name="Beiko R.G."/>
            <person name="Coutinho P."/>
            <person name="Dacks J.B."/>
            <person name="Durnford D.G."/>
            <person name="Fast N.M."/>
            <person name="Green B.R."/>
            <person name="Grisdale C."/>
            <person name="Hempe F."/>
            <person name="Henrissat B."/>
            <person name="Hoppner M.P."/>
            <person name="Ishida K.-I."/>
            <person name="Kim E."/>
            <person name="Koreny L."/>
            <person name="Kroth P.G."/>
            <person name="Liu Y."/>
            <person name="Malik S.-B."/>
            <person name="Maier U.G."/>
            <person name="McRose D."/>
            <person name="Mock T."/>
            <person name="Neilson J.A."/>
            <person name="Onodera N.T."/>
            <person name="Poole A.M."/>
            <person name="Pritham E.J."/>
            <person name="Richards T.A."/>
            <person name="Rocap G."/>
            <person name="Roy S.W."/>
            <person name="Sarai C."/>
            <person name="Schaack S."/>
            <person name="Shirato S."/>
            <person name="Slamovits C.H."/>
            <person name="Spencer D.F."/>
            <person name="Suzuki S."/>
            <person name="Worden A.Z."/>
            <person name="Zauner S."/>
            <person name="Barry K."/>
            <person name="Bell C."/>
            <person name="Bharti A.K."/>
            <person name="Crow J.A."/>
            <person name="Grimwood J."/>
            <person name="Kramer R."/>
            <person name="Lindquist E."/>
            <person name="Lucas S."/>
            <person name="Salamov A."/>
            <person name="McFadden G.I."/>
            <person name="Lane C.E."/>
            <person name="Keeling P.J."/>
            <person name="Gray M.W."/>
            <person name="Grigoriev I.V."/>
            <person name="Archibald J.M."/>
        </authorList>
    </citation>
    <scope>NUCLEOTIDE SEQUENCE</scope>
    <source>
        <strain evidence="4">CCMP2712</strain>
    </source>
</reference>
<dbReference type="OrthoDB" id="10594228at2759"/>
<evidence type="ECO:0000313" key="4">
    <source>
        <dbReference type="Proteomes" id="UP000011087"/>
    </source>
</evidence>
<name>L1IR63_GUITC</name>
<reference evidence="2 4" key="1">
    <citation type="journal article" date="2012" name="Nature">
        <title>Algal genomes reveal evolutionary mosaicism and the fate of nucleomorphs.</title>
        <authorList>
            <consortium name="DOE Joint Genome Institute"/>
            <person name="Curtis B.A."/>
            <person name="Tanifuji G."/>
            <person name="Burki F."/>
            <person name="Gruber A."/>
            <person name="Irimia M."/>
            <person name="Maruyama S."/>
            <person name="Arias M.C."/>
            <person name="Ball S.G."/>
            <person name="Gile G.H."/>
            <person name="Hirakawa Y."/>
            <person name="Hopkins J.F."/>
            <person name="Kuo A."/>
            <person name="Rensing S.A."/>
            <person name="Schmutz J."/>
            <person name="Symeonidi A."/>
            <person name="Elias M."/>
            <person name="Eveleigh R.J."/>
            <person name="Herman E.K."/>
            <person name="Klute M.J."/>
            <person name="Nakayama T."/>
            <person name="Obornik M."/>
            <person name="Reyes-Prieto A."/>
            <person name="Armbrust E.V."/>
            <person name="Aves S.J."/>
            <person name="Beiko R.G."/>
            <person name="Coutinho P."/>
            <person name="Dacks J.B."/>
            <person name="Durnford D.G."/>
            <person name="Fast N.M."/>
            <person name="Green B.R."/>
            <person name="Grisdale C.J."/>
            <person name="Hempel F."/>
            <person name="Henrissat B."/>
            <person name="Hoppner M.P."/>
            <person name="Ishida K."/>
            <person name="Kim E."/>
            <person name="Koreny L."/>
            <person name="Kroth P.G."/>
            <person name="Liu Y."/>
            <person name="Malik S.B."/>
            <person name="Maier U.G."/>
            <person name="McRose D."/>
            <person name="Mock T."/>
            <person name="Neilson J.A."/>
            <person name="Onodera N.T."/>
            <person name="Poole A.M."/>
            <person name="Pritham E.J."/>
            <person name="Richards T.A."/>
            <person name="Rocap G."/>
            <person name="Roy S.W."/>
            <person name="Sarai C."/>
            <person name="Schaack S."/>
            <person name="Shirato S."/>
            <person name="Slamovits C.H."/>
            <person name="Spencer D.F."/>
            <person name="Suzuki S."/>
            <person name="Worden A.Z."/>
            <person name="Zauner S."/>
            <person name="Barry K."/>
            <person name="Bell C."/>
            <person name="Bharti A.K."/>
            <person name="Crow J.A."/>
            <person name="Grimwood J."/>
            <person name="Kramer R."/>
            <person name="Lindquist E."/>
            <person name="Lucas S."/>
            <person name="Salamov A."/>
            <person name="McFadden G.I."/>
            <person name="Lane C.E."/>
            <person name="Keeling P.J."/>
            <person name="Gray M.W."/>
            <person name="Grigoriev I.V."/>
            <person name="Archibald J.M."/>
        </authorList>
    </citation>
    <scope>NUCLEOTIDE SEQUENCE</scope>
    <source>
        <strain evidence="2 4">CCMP2712</strain>
    </source>
</reference>
<dbReference type="GeneID" id="17295516"/>
<sequence>MSTGHVGSVPPSACDMERMRRCKEEMECACMACDPQKLWTWNEKFVFWVKDERERQTVLEMRRVAAVLSHVGESRYGVALTLLNDETAWINPAQTCKSSRAFEKERECKDRVRKRSFPLWKHCSQMHEFLQCMCNACEDDVEEAVRGLGSYSRCPRLHQVSRHLPHCGSWYQDECVTEHGASFCENVHGSDAWKAAQGAQGVAGAQQGDGMSWKNFCSGVVSSLSASEEVLEETLGGGWKEWCVKYLSNSTTAAEAGGDREREEGEEGEAGGDGEREGE</sequence>
<evidence type="ECO:0000256" key="1">
    <source>
        <dbReference type="SAM" id="MobiDB-lite"/>
    </source>
</evidence>
<dbReference type="PaxDb" id="55529-EKX38748"/>
<dbReference type="RefSeq" id="XP_005825728.1">
    <property type="nucleotide sequence ID" value="XM_005825671.1"/>
</dbReference>
<gene>
    <name evidence="2" type="ORF">GUITHDRAFT_115077</name>
</gene>
<feature type="region of interest" description="Disordered" evidence="1">
    <location>
        <begin position="251"/>
        <end position="279"/>
    </location>
</feature>
<keyword evidence="4" id="KW-1185">Reference proteome</keyword>
<organism evidence="2">
    <name type="scientific">Guillardia theta (strain CCMP2712)</name>
    <name type="common">Cryptophyte</name>
    <dbReference type="NCBI Taxonomy" id="905079"/>
    <lineage>
        <taxon>Eukaryota</taxon>
        <taxon>Cryptophyceae</taxon>
        <taxon>Pyrenomonadales</taxon>
        <taxon>Geminigeraceae</taxon>
        <taxon>Guillardia</taxon>
    </lineage>
</organism>
<dbReference type="KEGG" id="gtt:GUITHDRAFT_115077"/>
<dbReference type="EMBL" id="JH993045">
    <property type="protein sequence ID" value="EKX38748.1"/>
    <property type="molecule type" value="Genomic_DNA"/>
</dbReference>
<dbReference type="AlphaFoldDB" id="L1IR63"/>
<evidence type="ECO:0000313" key="2">
    <source>
        <dbReference type="EMBL" id="EKX38748.1"/>
    </source>
</evidence>
<dbReference type="EnsemblProtists" id="EKX38748">
    <property type="protein sequence ID" value="EKX38748"/>
    <property type="gene ID" value="GUITHDRAFT_115077"/>
</dbReference>
<reference evidence="3" key="3">
    <citation type="submission" date="2015-06" db="UniProtKB">
        <authorList>
            <consortium name="EnsemblProtists"/>
        </authorList>
    </citation>
    <scope>IDENTIFICATION</scope>
</reference>
<dbReference type="HOGENOM" id="CLU_999088_0_0_1"/>
<dbReference type="Proteomes" id="UP000011087">
    <property type="component" value="Unassembled WGS sequence"/>
</dbReference>
<proteinExistence type="predicted"/>
<protein>
    <submittedName>
        <fullName evidence="2 3">Uncharacterized protein</fullName>
    </submittedName>
</protein>
<evidence type="ECO:0000313" key="3">
    <source>
        <dbReference type="EnsemblProtists" id="EKX38748"/>
    </source>
</evidence>